<dbReference type="InterPro" id="IPR025667">
    <property type="entry name" value="SprB_repeat"/>
</dbReference>
<feature type="domain" description="HYR" evidence="2">
    <location>
        <begin position="1405"/>
        <end position="1496"/>
    </location>
</feature>
<dbReference type="RefSeq" id="WP_139230286.1">
    <property type="nucleotide sequence ID" value="NZ_FPAS01000002.1"/>
</dbReference>
<dbReference type="PROSITE" id="PS50825">
    <property type="entry name" value="HYR"/>
    <property type="match status" value="2"/>
</dbReference>
<gene>
    <name evidence="3" type="ORF">SAMN05216474_1372</name>
</gene>
<organism evidence="3 4">
    <name type="scientific">Lishizhenia tianjinensis</name>
    <dbReference type="NCBI Taxonomy" id="477690"/>
    <lineage>
        <taxon>Bacteria</taxon>
        <taxon>Pseudomonadati</taxon>
        <taxon>Bacteroidota</taxon>
        <taxon>Flavobacteriia</taxon>
        <taxon>Flavobacteriales</taxon>
        <taxon>Crocinitomicaceae</taxon>
        <taxon>Lishizhenia</taxon>
    </lineage>
</organism>
<feature type="non-terminal residue" evidence="3">
    <location>
        <position position="1571"/>
    </location>
</feature>
<evidence type="ECO:0000313" key="4">
    <source>
        <dbReference type="Proteomes" id="UP000236454"/>
    </source>
</evidence>
<dbReference type="Pfam" id="PF13573">
    <property type="entry name" value="SprB"/>
    <property type="match status" value="7"/>
</dbReference>
<proteinExistence type="predicted"/>
<dbReference type="OrthoDB" id="7794186at2"/>
<dbReference type="PANTHER" id="PTHR24273:SF32">
    <property type="entry name" value="HYALIN"/>
    <property type="match status" value="1"/>
</dbReference>
<dbReference type="Pfam" id="PF02494">
    <property type="entry name" value="HYR"/>
    <property type="match status" value="1"/>
</dbReference>
<keyword evidence="4" id="KW-1185">Reference proteome</keyword>
<accession>A0A1I6ZI25</accession>
<reference evidence="3 4" key="1">
    <citation type="submission" date="2016-10" db="EMBL/GenBank/DDBJ databases">
        <authorList>
            <person name="de Groot N.N."/>
        </authorList>
    </citation>
    <scope>NUCLEOTIDE SEQUENCE [LARGE SCALE GENOMIC DNA]</scope>
    <source>
        <strain evidence="3 4">CGMCC 1.7005</strain>
    </source>
</reference>
<dbReference type="EMBL" id="FPAS01000002">
    <property type="protein sequence ID" value="SFT62245.1"/>
    <property type="molecule type" value="Genomic_DNA"/>
</dbReference>
<dbReference type="InterPro" id="IPR003410">
    <property type="entry name" value="HYR_dom"/>
</dbReference>
<name>A0A1I6ZI25_9FLAO</name>
<dbReference type="InterPro" id="IPR013783">
    <property type="entry name" value="Ig-like_fold"/>
</dbReference>
<evidence type="ECO:0000256" key="1">
    <source>
        <dbReference type="ARBA" id="ARBA00022737"/>
    </source>
</evidence>
<dbReference type="Gene3D" id="2.60.40.10">
    <property type="entry name" value="Immunoglobulins"/>
    <property type="match status" value="2"/>
</dbReference>
<dbReference type="Proteomes" id="UP000236454">
    <property type="component" value="Unassembled WGS sequence"/>
</dbReference>
<feature type="domain" description="HYR" evidence="2">
    <location>
        <begin position="1216"/>
        <end position="1309"/>
    </location>
</feature>
<keyword evidence="1" id="KW-0677">Repeat</keyword>
<dbReference type="Gene3D" id="2.60.40.740">
    <property type="match status" value="3"/>
</dbReference>
<evidence type="ECO:0000313" key="3">
    <source>
        <dbReference type="EMBL" id="SFT62245.1"/>
    </source>
</evidence>
<dbReference type="PANTHER" id="PTHR24273">
    <property type="entry name" value="FI04643P-RELATED"/>
    <property type="match status" value="1"/>
</dbReference>
<sequence length="1571" mass="163756">MKRTKPFTGSVAKPRLLYFLGMLTAMLNLNVMAQSLPECDATVPHFTVDLSEYPDSTYVSPLVTRDGQCCGEASNINFISFYATLHPNVAAVEIGIADGANPSGSGVYHFINGGDTTILGTCDTTAPAGQAVCIPPYIPGPNYKIAFGKPGNNSNTFFLRQVLKPTFPNDDSTRVGCILPVNIFGLENITISAINSSDGNTNLALYDSYLSCLDCSSPEFAPLAGAPDWIDYVIAGSQQVSTDCGTYQTMDTVRLYTFDALTASYAPNPAEICAGGSVEVTASASGGFGSFTIDWVDDQNDTLATAPSYIFDTQGSYTAKISDALFTSTCPSFNLPVSIIESQPPTVDAGENQILCATSPSAFLEGNSTNTTSILWSGGSGTFDPNNTTITTTYTPTAAEINAGSVKLYLESTGAGGGCINTMDSVVIRFSDTLKANPNYAPIACIDGTTTLHAGASGGILPYTYAWSTGTAAASIIASGGTYSVIVTDSIGCSVESAIQVIEPTALQLSLSSTNTSTDATCDGTASVVITGGTAPYTQVWSNGDLTLTADSLCYGIATVTVTDANGCTSTGSVVVNNPTCSGLQVTASNTHLECFGDADAEATAFVTGGTPPYLYSWNTSPVQTTPSVTNLSSGTYTVTVADDNGCIDIASVDVFQPSQITNTITHTDPSSIGGTDGDATANPAGGTPGYTYTWTPSGQTTQTATNLGADIYYVEILDANSCVKEDSVQINEPPCQNFKISVLTQNITCYGLTNGGATLIVSQGTAPYSIAWSSGEIDVTNVSGLAAGDYDVTITDAQGCTTFKTFNIAQPEQLSIALVPTNSVCFGDDNATIDLTVQGGVFPYTYNWTTGGSPVAQTQDLVLLSPNTYVIEVTDANGCTLEDSTGVEEPEKLVSTFDFGNITCRDSDDGFIDVTTTGGILPYGYSWTGPNGFTSNQEDVSSLDIGLYEVEITDGNGCTLGTKLQSFINEPDSVIIETIIIDCPVPGEATTLVTIDSISGGALGSYRVSFDNGNTYQAYGDYSAQLGVDASYNLYALDSNGCTTPLPTPIDIDSNVAIQDVSFDPCVPEGTTHINVTVTPTGGDGGPYEVSSDGGTTYNPAGNYVISLAVDNTYNIVIRDQNGCESTAWPITIAPPFIAKPTLTGEVSCPDESDGVVDLAISGGTTPYVISWTGPNGFTSAMEDLTGLVAGMYYVTVTDDSNCVVMDSVLVTTTPDVTPPTITYCPANLNISTNNDCYYMNSGTGLDATATDNCLVASIVYTLSGATTGSGTTLDGVNFNLDTTLVTWVITDGSGNTDTCYVEVIITDDTKPSIVNCGLGDQNVFTPNNDCIYTVGDDSWDAEAIDNCTVSSISYILTGATTGTGVSLSGVDFNLGTTFVKWIAVDTVGNLDSCTYEVSVFDNIDPTITCLTSNPAVVVDAGECNYTHTNNLWDAKAFDNCTVVSLTYELSGATIGSGDTLNGQEFNLGTTTVTWTAVDTAGNEVSCNYDVIVTDDQDPEITCLTTNPEVVADAGVCTFEQTTDAWDANADDNCSVVSLTFELTGATLGSGTTLLGQEFNLGTTTVTWTA</sequence>
<dbReference type="STRING" id="477690.SAMN05216474_1372"/>
<protein>
    <submittedName>
        <fullName evidence="3">HYR domain-containing protein</fullName>
    </submittedName>
</protein>
<evidence type="ECO:0000259" key="2">
    <source>
        <dbReference type="PROSITE" id="PS50825"/>
    </source>
</evidence>